<dbReference type="InterPro" id="IPR009100">
    <property type="entry name" value="AcylCoA_DH/oxidase_NM_dom_sf"/>
</dbReference>
<feature type="domain" description="Acyl-CoA oxidase/dehydrogenase middle" evidence="7">
    <location>
        <begin position="118"/>
        <end position="208"/>
    </location>
</feature>
<dbReference type="InterPro" id="IPR037069">
    <property type="entry name" value="AcylCoA_DH/ox_N_sf"/>
</dbReference>
<name>A0ABW0EKM4_9PSEU</name>
<proteinExistence type="inferred from homology"/>
<dbReference type="RefSeq" id="WP_378244427.1">
    <property type="nucleotide sequence ID" value="NZ_JBHSKF010000002.1"/>
</dbReference>
<keyword evidence="5 9" id="KW-0560">Oxidoreductase</keyword>
<comment type="similarity">
    <text evidence="2 5">Belongs to the acyl-CoA dehydrogenase family.</text>
</comment>
<dbReference type="PANTHER" id="PTHR43884">
    <property type="entry name" value="ACYL-COA DEHYDROGENASE"/>
    <property type="match status" value="1"/>
</dbReference>
<sequence>MSAPATTPVALPARATALVDALRADAATWESTGVPDGVIADLAAAGLLGADIPTAHGGSGADPAGFGEVCARVGRVCGSLRALLTVQGMVAAAVLRWGDADQRARWLPALAAGDAVAGFAATEAGAGTDLSAVATRVGAVSGDVAVSGHKRWITFGERADVFLVLGTGTGGHTAVLVEADRAGVSRTPVSGQLGLRGARLADVRFDAVRVPAANVLAAPGFGLSHVAAVALDHGRHSVAWGCAGLAEACVDEAAAHAATRVQGDTALAEHQLVRAALGRMAVDAAAARGLCERAARLRACGDPGSVVAAIAAKHGASRAAATVAREAVRLLGAAGCAPGSAVGRHARDAAVFEIIEGSAHVAELHVGDDLLARHGFRAGRRP</sequence>
<dbReference type="InterPro" id="IPR046373">
    <property type="entry name" value="Acyl-CoA_Oxase/DH_mid-dom_sf"/>
</dbReference>
<dbReference type="InterPro" id="IPR036250">
    <property type="entry name" value="AcylCo_DH-like_C"/>
</dbReference>
<dbReference type="Pfam" id="PF02771">
    <property type="entry name" value="Acyl-CoA_dh_N"/>
    <property type="match status" value="1"/>
</dbReference>
<dbReference type="InterPro" id="IPR006091">
    <property type="entry name" value="Acyl-CoA_Oxase/DH_mid-dom"/>
</dbReference>
<evidence type="ECO:0000313" key="9">
    <source>
        <dbReference type="EMBL" id="MFC5286469.1"/>
    </source>
</evidence>
<dbReference type="Proteomes" id="UP001596157">
    <property type="component" value="Unassembled WGS sequence"/>
</dbReference>
<feature type="domain" description="Acyl-CoA dehydrogenase/oxidase N-terminal" evidence="8">
    <location>
        <begin position="22"/>
        <end position="114"/>
    </location>
</feature>
<evidence type="ECO:0000259" key="7">
    <source>
        <dbReference type="Pfam" id="PF02770"/>
    </source>
</evidence>
<comment type="caution">
    <text evidence="9">The sequence shown here is derived from an EMBL/GenBank/DDBJ whole genome shotgun (WGS) entry which is preliminary data.</text>
</comment>
<dbReference type="EC" id="1.-.-.-" evidence="9"/>
<dbReference type="GO" id="GO:0016491">
    <property type="term" value="F:oxidoreductase activity"/>
    <property type="evidence" value="ECO:0007669"/>
    <property type="project" value="UniProtKB-KW"/>
</dbReference>
<dbReference type="Pfam" id="PF02770">
    <property type="entry name" value="Acyl-CoA_dh_M"/>
    <property type="match status" value="1"/>
</dbReference>
<evidence type="ECO:0000256" key="3">
    <source>
        <dbReference type="ARBA" id="ARBA00022630"/>
    </source>
</evidence>
<dbReference type="EMBL" id="JBHSKF010000002">
    <property type="protein sequence ID" value="MFC5286469.1"/>
    <property type="molecule type" value="Genomic_DNA"/>
</dbReference>
<dbReference type="SUPFAM" id="SSF47203">
    <property type="entry name" value="Acyl-CoA dehydrogenase C-terminal domain-like"/>
    <property type="match status" value="1"/>
</dbReference>
<dbReference type="Pfam" id="PF00441">
    <property type="entry name" value="Acyl-CoA_dh_1"/>
    <property type="match status" value="1"/>
</dbReference>
<dbReference type="InterPro" id="IPR013786">
    <property type="entry name" value="AcylCoA_DH/ox_N"/>
</dbReference>
<accession>A0ABW0EKM4</accession>
<dbReference type="SUPFAM" id="SSF56645">
    <property type="entry name" value="Acyl-CoA dehydrogenase NM domain-like"/>
    <property type="match status" value="1"/>
</dbReference>
<evidence type="ECO:0000259" key="6">
    <source>
        <dbReference type="Pfam" id="PF00441"/>
    </source>
</evidence>
<dbReference type="Gene3D" id="2.40.110.10">
    <property type="entry name" value="Butyryl-CoA Dehydrogenase, subunit A, domain 2"/>
    <property type="match status" value="1"/>
</dbReference>
<evidence type="ECO:0000256" key="1">
    <source>
        <dbReference type="ARBA" id="ARBA00001974"/>
    </source>
</evidence>
<evidence type="ECO:0000259" key="8">
    <source>
        <dbReference type="Pfam" id="PF02771"/>
    </source>
</evidence>
<evidence type="ECO:0000256" key="4">
    <source>
        <dbReference type="ARBA" id="ARBA00022827"/>
    </source>
</evidence>
<evidence type="ECO:0000313" key="10">
    <source>
        <dbReference type="Proteomes" id="UP001596157"/>
    </source>
</evidence>
<dbReference type="Gene3D" id="1.20.140.10">
    <property type="entry name" value="Butyryl-CoA Dehydrogenase, subunit A, domain 3"/>
    <property type="match status" value="1"/>
</dbReference>
<evidence type="ECO:0000256" key="5">
    <source>
        <dbReference type="RuleBase" id="RU362125"/>
    </source>
</evidence>
<comment type="cofactor">
    <cofactor evidence="1 5">
        <name>FAD</name>
        <dbReference type="ChEBI" id="CHEBI:57692"/>
    </cofactor>
</comment>
<dbReference type="PANTHER" id="PTHR43884:SF12">
    <property type="entry name" value="ISOVALERYL-COA DEHYDROGENASE, MITOCHONDRIAL-RELATED"/>
    <property type="match status" value="1"/>
</dbReference>
<evidence type="ECO:0000256" key="2">
    <source>
        <dbReference type="ARBA" id="ARBA00009347"/>
    </source>
</evidence>
<dbReference type="Gene3D" id="1.10.540.10">
    <property type="entry name" value="Acyl-CoA dehydrogenase/oxidase, N-terminal domain"/>
    <property type="match status" value="1"/>
</dbReference>
<feature type="domain" description="Acyl-CoA dehydrogenase/oxidase C-terminal" evidence="6">
    <location>
        <begin position="226"/>
        <end position="368"/>
    </location>
</feature>
<reference evidence="10" key="1">
    <citation type="journal article" date="2019" name="Int. J. Syst. Evol. Microbiol.">
        <title>The Global Catalogue of Microorganisms (GCM) 10K type strain sequencing project: providing services to taxonomists for standard genome sequencing and annotation.</title>
        <authorList>
            <consortium name="The Broad Institute Genomics Platform"/>
            <consortium name="The Broad Institute Genome Sequencing Center for Infectious Disease"/>
            <person name="Wu L."/>
            <person name="Ma J."/>
        </authorList>
    </citation>
    <scope>NUCLEOTIDE SEQUENCE [LARGE SCALE GENOMIC DNA]</scope>
    <source>
        <strain evidence="10">CCUG 59778</strain>
    </source>
</reference>
<keyword evidence="3 5" id="KW-0285">Flavoprotein</keyword>
<organism evidence="9 10">
    <name type="scientific">Actinokineospora guangxiensis</name>
    <dbReference type="NCBI Taxonomy" id="1490288"/>
    <lineage>
        <taxon>Bacteria</taxon>
        <taxon>Bacillati</taxon>
        <taxon>Actinomycetota</taxon>
        <taxon>Actinomycetes</taxon>
        <taxon>Pseudonocardiales</taxon>
        <taxon>Pseudonocardiaceae</taxon>
        <taxon>Actinokineospora</taxon>
    </lineage>
</organism>
<keyword evidence="10" id="KW-1185">Reference proteome</keyword>
<dbReference type="InterPro" id="IPR009075">
    <property type="entry name" value="AcylCo_DH/oxidase_C"/>
</dbReference>
<keyword evidence="4 5" id="KW-0274">FAD</keyword>
<protein>
    <submittedName>
        <fullName evidence="9">Acyl-CoA dehydrogenase family protein</fullName>
        <ecNumber evidence="9">1.-.-.-</ecNumber>
    </submittedName>
</protein>
<gene>
    <name evidence="9" type="ORF">ACFPM7_05345</name>
</gene>